<organism evidence="1">
    <name type="scientific">Cyprideis torosa</name>
    <dbReference type="NCBI Taxonomy" id="163714"/>
    <lineage>
        <taxon>Eukaryota</taxon>
        <taxon>Metazoa</taxon>
        <taxon>Ecdysozoa</taxon>
        <taxon>Arthropoda</taxon>
        <taxon>Crustacea</taxon>
        <taxon>Oligostraca</taxon>
        <taxon>Ostracoda</taxon>
        <taxon>Podocopa</taxon>
        <taxon>Podocopida</taxon>
        <taxon>Cytherocopina</taxon>
        <taxon>Cytheroidea</taxon>
        <taxon>Cytherideidae</taxon>
        <taxon>Cyprideis</taxon>
    </lineage>
</organism>
<sequence length="68" mass="7494">MRQGQISAGVPTHFLLTWRLCDRVNAAGVLTISSQLNPIEDNRSCLFEAVLLFGKADVSCMKCSNPRI</sequence>
<feature type="non-terminal residue" evidence="1">
    <location>
        <position position="1"/>
    </location>
</feature>
<evidence type="ECO:0000313" key="1">
    <source>
        <dbReference type="EMBL" id="CAD7233121.1"/>
    </source>
</evidence>
<protein>
    <submittedName>
        <fullName evidence="1">Uncharacterized protein</fullName>
    </submittedName>
</protein>
<reference evidence="1" key="1">
    <citation type="submission" date="2020-11" db="EMBL/GenBank/DDBJ databases">
        <authorList>
            <person name="Tran Van P."/>
        </authorList>
    </citation>
    <scope>NUCLEOTIDE SEQUENCE</scope>
</reference>
<gene>
    <name evidence="1" type="ORF">CTOB1V02_LOCUS10944</name>
</gene>
<dbReference type="EMBL" id="OB665679">
    <property type="protein sequence ID" value="CAD7233121.1"/>
    <property type="molecule type" value="Genomic_DNA"/>
</dbReference>
<accession>A0A7R8WJW3</accession>
<name>A0A7R8WJW3_9CRUS</name>
<dbReference type="AlphaFoldDB" id="A0A7R8WJW3"/>
<proteinExistence type="predicted"/>